<proteinExistence type="predicted"/>
<accession>A0A1X7T2U1</accession>
<dbReference type="EnsemblMetazoa" id="Aqu2.1.08779_001">
    <property type="protein sequence ID" value="Aqu2.1.08779_001"/>
    <property type="gene ID" value="Aqu2.1.08779"/>
</dbReference>
<sequence length="61" mass="6942">FTPLCMTVDGLLGPESNSFLKRLADRLSNKWDQPYSTVICWLHTRLSFALLRATNLCIRGT</sequence>
<dbReference type="InParanoid" id="A0A1X7T2U1"/>
<dbReference type="AlphaFoldDB" id="A0A1X7T2U1"/>
<protein>
    <submittedName>
        <fullName evidence="1">Uncharacterized protein</fullName>
    </submittedName>
</protein>
<organism evidence="1">
    <name type="scientific">Amphimedon queenslandica</name>
    <name type="common">Sponge</name>
    <dbReference type="NCBI Taxonomy" id="400682"/>
    <lineage>
        <taxon>Eukaryota</taxon>
        <taxon>Metazoa</taxon>
        <taxon>Porifera</taxon>
        <taxon>Demospongiae</taxon>
        <taxon>Heteroscleromorpha</taxon>
        <taxon>Haplosclerida</taxon>
        <taxon>Niphatidae</taxon>
        <taxon>Amphimedon</taxon>
    </lineage>
</organism>
<reference evidence="1" key="1">
    <citation type="submission" date="2017-05" db="UniProtKB">
        <authorList>
            <consortium name="EnsemblMetazoa"/>
        </authorList>
    </citation>
    <scope>IDENTIFICATION</scope>
</reference>
<evidence type="ECO:0000313" key="1">
    <source>
        <dbReference type="EnsemblMetazoa" id="Aqu2.1.08779_001"/>
    </source>
</evidence>
<name>A0A1X7T2U1_AMPQE</name>